<gene>
    <name evidence="4" type="ORF">FGG15_06190</name>
</gene>
<accession>A0ABY2WQ80</accession>
<protein>
    <submittedName>
        <fullName evidence="4">GNAT family N-acetyltransferase</fullName>
    </submittedName>
</protein>
<keyword evidence="1" id="KW-0808">Transferase</keyword>
<keyword evidence="5" id="KW-1185">Reference proteome</keyword>
<dbReference type="InterPro" id="IPR050680">
    <property type="entry name" value="YpeA/RimI_acetyltransf"/>
</dbReference>
<dbReference type="PROSITE" id="PS51186">
    <property type="entry name" value="GNAT"/>
    <property type="match status" value="1"/>
</dbReference>
<evidence type="ECO:0000313" key="4">
    <source>
        <dbReference type="EMBL" id="TMU57134.1"/>
    </source>
</evidence>
<name>A0ABY2WQ80_9FLAO</name>
<dbReference type="Pfam" id="PF00583">
    <property type="entry name" value="Acetyltransf_1"/>
    <property type="match status" value="1"/>
</dbReference>
<dbReference type="InterPro" id="IPR000182">
    <property type="entry name" value="GNAT_dom"/>
</dbReference>
<evidence type="ECO:0000256" key="2">
    <source>
        <dbReference type="ARBA" id="ARBA00023315"/>
    </source>
</evidence>
<evidence type="ECO:0000313" key="5">
    <source>
        <dbReference type="Proteomes" id="UP000751614"/>
    </source>
</evidence>
<proteinExistence type="predicted"/>
<evidence type="ECO:0000259" key="3">
    <source>
        <dbReference type="PROSITE" id="PS51186"/>
    </source>
</evidence>
<dbReference type="Proteomes" id="UP000751614">
    <property type="component" value="Unassembled WGS sequence"/>
</dbReference>
<dbReference type="PANTHER" id="PTHR43420">
    <property type="entry name" value="ACETYLTRANSFERASE"/>
    <property type="match status" value="1"/>
</dbReference>
<dbReference type="InterPro" id="IPR016181">
    <property type="entry name" value="Acyl_CoA_acyltransferase"/>
</dbReference>
<dbReference type="CDD" id="cd04301">
    <property type="entry name" value="NAT_SF"/>
    <property type="match status" value="1"/>
</dbReference>
<organism evidence="4 5">
    <name type="scientific">Flagellimonas algicola</name>
    <dbReference type="NCBI Taxonomy" id="2583815"/>
    <lineage>
        <taxon>Bacteria</taxon>
        <taxon>Pseudomonadati</taxon>
        <taxon>Bacteroidota</taxon>
        <taxon>Flavobacteriia</taxon>
        <taxon>Flavobacteriales</taxon>
        <taxon>Flavobacteriaceae</taxon>
        <taxon>Flagellimonas</taxon>
    </lineage>
</organism>
<reference evidence="4 5" key="1">
    <citation type="submission" date="2019-05" db="EMBL/GenBank/DDBJ databases">
        <title>Flagellimonas sp. AsT0115, sp. nov., isolated from a marine red algae, Asparagopsis taxiformis.</title>
        <authorList>
            <person name="Kim J."/>
            <person name="Jeong S.E."/>
            <person name="Jeon C.O."/>
        </authorList>
    </citation>
    <scope>NUCLEOTIDE SEQUENCE [LARGE SCALE GENOMIC DNA]</scope>
    <source>
        <strain evidence="4 5">AsT0115</strain>
    </source>
</reference>
<evidence type="ECO:0000256" key="1">
    <source>
        <dbReference type="ARBA" id="ARBA00022679"/>
    </source>
</evidence>
<comment type="caution">
    <text evidence="4">The sequence shown here is derived from an EMBL/GenBank/DDBJ whole genome shotgun (WGS) entry which is preliminary data.</text>
</comment>
<sequence length="164" mass="18833">MTEVLPATSKQDFNTIAHLAHIIWTEHYTPIIGEQQVSYMLDTFQSAQAMEDQVKDGYNYYLLQHENTPVGYFSFNQKDTFLFLSKLYVLSSERGKGIGRKAIEFIEDQANKLGKNKIRLTVNKYNSNSIAAYEKIGFVNIDSIVQDIGNGFIMDDYVLERKLD</sequence>
<feature type="domain" description="N-acetyltransferase" evidence="3">
    <location>
        <begin position="23"/>
        <end position="164"/>
    </location>
</feature>
<dbReference type="Gene3D" id="3.40.630.30">
    <property type="match status" value="1"/>
</dbReference>
<dbReference type="EMBL" id="VCNI01000001">
    <property type="protein sequence ID" value="TMU57134.1"/>
    <property type="molecule type" value="Genomic_DNA"/>
</dbReference>
<dbReference type="SUPFAM" id="SSF55729">
    <property type="entry name" value="Acyl-CoA N-acyltransferases (Nat)"/>
    <property type="match status" value="1"/>
</dbReference>
<dbReference type="PANTHER" id="PTHR43420:SF52">
    <property type="entry name" value="N-ACETYLTRANSFERASE YODP"/>
    <property type="match status" value="1"/>
</dbReference>
<dbReference type="RefSeq" id="WP_138834299.1">
    <property type="nucleotide sequence ID" value="NZ_VCNI01000001.1"/>
</dbReference>
<keyword evidence="2" id="KW-0012">Acyltransferase</keyword>